<dbReference type="EMBL" id="BK014988">
    <property type="protein sequence ID" value="DAD85818.1"/>
    <property type="molecule type" value="Genomic_DNA"/>
</dbReference>
<name>A0A8S5MUQ2_9VIRU</name>
<protein>
    <submittedName>
        <fullName evidence="1">Uncharacterized protein</fullName>
    </submittedName>
</protein>
<sequence>MSKLISKHLDIISTLFIIIIRLDTISCHGV</sequence>
<accession>A0A8S5MUQ2</accession>
<reference evidence="1" key="1">
    <citation type="journal article" date="2021" name="Proc. Natl. Acad. Sci. U.S.A.">
        <title>A Catalog of Tens of Thousands of Viruses from Human Metagenomes Reveals Hidden Associations with Chronic Diseases.</title>
        <authorList>
            <person name="Tisza M.J."/>
            <person name="Buck C.B."/>
        </authorList>
    </citation>
    <scope>NUCLEOTIDE SEQUENCE</scope>
    <source>
        <strain evidence="1">CtDEu7</strain>
    </source>
</reference>
<evidence type="ECO:0000313" key="1">
    <source>
        <dbReference type="EMBL" id="DAD85818.1"/>
    </source>
</evidence>
<proteinExistence type="predicted"/>
<organism evidence="1">
    <name type="scientific">Inoviridae sp. ctDEu7</name>
    <dbReference type="NCBI Taxonomy" id="2826759"/>
    <lineage>
        <taxon>Viruses</taxon>
        <taxon>Monodnaviria</taxon>
        <taxon>Loebvirae</taxon>
        <taxon>Hofneiviricota</taxon>
        <taxon>Faserviricetes</taxon>
        <taxon>Tubulavirales</taxon>
        <taxon>Inoviridae</taxon>
    </lineage>
</organism>